<accession>A0AAF0IUA1</accession>
<dbReference type="AlphaFoldDB" id="A0AAF0IUA1"/>
<gene>
    <name evidence="2" type="ORF">MOBT1_002999</name>
</gene>
<protein>
    <submittedName>
        <fullName evidence="2">Phospholipase C</fullName>
        <ecNumber evidence="2">3.1.4.3</ecNumber>
    </submittedName>
</protein>
<dbReference type="InterPro" id="IPR007312">
    <property type="entry name" value="Phosphoesterase"/>
</dbReference>
<dbReference type="Gene3D" id="3.40.720.10">
    <property type="entry name" value="Alkaline Phosphatase, subunit A"/>
    <property type="match status" value="1"/>
</dbReference>
<keyword evidence="3" id="KW-1185">Reference proteome</keyword>
<reference evidence="2" key="1">
    <citation type="submission" date="2023-03" db="EMBL/GenBank/DDBJ databases">
        <title>Mating type loci evolution in Malassezia.</title>
        <authorList>
            <person name="Coelho M.A."/>
        </authorList>
    </citation>
    <scope>NUCLEOTIDE SEQUENCE</scope>
    <source>
        <strain evidence="2">CBS 7876</strain>
    </source>
</reference>
<dbReference type="InterPro" id="IPR017850">
    <property type="entry name" value="Alkaline_phosphatase_core_sf"/>
</dbReference>
<dbReference type="Proteomes" id="UP001214603">
    <property type="component" value="Chromosome 7"/>
</dbReference>
<keyword evidence="1 2" id="KW-0378">Hydrolase</keyword>
<dbReference type="GO" id="GO:0034480">
    <property type="term" value="F:phosphatidylcholine phospholipase C activity"/>
    <property type="evidence" value="ECO:0007669"/>
    <property type="project" value="UniProtKB-EC"/>
</dbReference>
<sequence>MAPHAPKSTPGEWLIDPFNKSNGLSPSGPGFRLPFYIISPWTRNGGVFTEHSSHESQILFLEEWSKAHGKPWKSKEMNPWRRHHMSNLVKAFDFSNPDYSTIKLDYVPEATKDLITGFYNGAFVCIARFLGLVTPKGRFLVFETNGRALSHSGHYLGSSKACDQHNGDDQLFVIHWQGSAPRDNRFKISTPGKHPRYIASNLKFTSNPKKAAVFEIVDLGNGKGYTVTEHRSNKKLTISENGSVKRANYATFSIFSVTK</sequence>
<dbReference type="EMBL" id="CP119940">
    <property type="protein sequence ID" value="WFD04293.1"/>
    <property type="molecule type" value="Genomic_DNA"/>
</dbReference>
<evidence type="ECO:0000313" key="3">
    <source>
        <dbReference type="Proteomes" id="UP001214603"/>
    </source>
</evidence>
<evidence type="ECO:0000256" key="1">
    <source>
        <dbReference type="ARBA" id="ARBA00022801"/>
    </source>
</evidence>
<proteinExistence type="predicted"/>
<dbReference type="EC" id="3.1.4.3" evidence="2"/>
<organism evidence="2 3">
    <name type="scientific">Malassezia obtusa</name>
    <dbReference type="NCBI Taxonomy" id="76774"/>
    <lineage>
        <taxon>Eukaryota</taxon>
        <taxon>Fungi</taxon>
        <taxon>Dikarya</taxon>
        <taxon>Basidiomycota</taxon>
        <taxon>Ustilaginomycotina</taxon>
        <taxon>Malasseziomycetes</taxon>
        <taxon>Malasseziales</taxon>
        <taxon>Malasseziaceae</taxon>
        <taxon>Malassezia</taxon>
    </lineage>
</organism>
<evidence type="ECO:0000313" key="2">
    <source>
        <dbReference type="EMBL" id="WFD04293.1"/>
    </source>
</evidence>
<dbReference type="Pfam" id="PF04185">
    <property type="entry name" value="Phosphoesterase"/>
    <property type="match status" value="1"/>
</dbReference>
<name>A0AAF0IUA1_9BASI</name>